<dbReference type="PANTHER" id="PTHR43836">
    <property type="entry name" value="CATECHOL O-METHYLTRANSFERASE 1-RELATED"/>
    <property type="match status" value="1"/>
</dbReference>
<dbReference type="PANTHER" id="PTHR43836:SF2">
    <property type="entry name" value="CATECHOL O-METHYLTRANSFERASE 1-RELATED"/>
    <property type="match status" value="1"/>
</dbReference>
<dbReference type="VEuPathDB" id="FungiDB:BO71DRAFT_320838"/>
<dbReference type="InterPro" id="IPR029063">
    <property type="entry name" value="SAM-dependent_MTases_sf"/>
</dbReference>
<dbReference type="PROSITE" id="PS51682">
    <property type="entry name" value="SAM_OMT_I"/>
    <property type="match status" value="1"/>
</dbReference>
<dbReference type="STRING" id="1448320.A0A319E6V2"/>
<dbReference type="EMBL" id="KZ825837">
    <property type="protein sequence ID" value="PYH96458.1"/>
    <property type="molecule type" value="Genomic_DNA"/>
</dbReference>
<gene>
    <name evidence="7" type="ORF">BO71DRAFT_320838</name>
</gene>
<dbReference type="SUPFAM" id="SSF53335">
    <property type="entry name" value="S-adenosyl-L-methionine-dependent methyltransferases"/>
    <property type="match status" value="1"/>
</dbReference>
<evidence type="ECO:0000313" key="8">
    <source>
        <dbReference type="Proteomes" id="UP000247810"/>
    </source>
</evidence>
<sequence length="235" mass="26194">MRKFEQDDYEESHDGREAALLRYIYAHPSLPQVRNSPSTLLSLMDDYAAKQDFLINIGSDKAGKLVKLIMEEKPKVIVELGGYVGYSAILFAYALRQATPESSTNLRVWSLEADPLIASVAMNFAELVGLSDIVKFVVGPAADSLKRLSAEGKLPKVDILFLDHDEPLYKPDLEVSEELGFLHPGALIVADNMVRPGAPDYREYVRGSSKYESWGMKGLIVPGDFEDEIEITRVR</sequence>
<proteinExistence type="inferred from homology"/>
<accession>A0A319E6V2</accession>
<keyword evidence="3 7" id="KW-0808">Transferase</keyword>
<comment type="similarity">
    <text evidence="6">Belongs to the class I-like SAM-binding methyltransferase superfamily. Cation-dependent O-methyltransferase family.</text>
</comment>
<keyword evidence="5" id="KW-0128">Catecholamine metabolism</keyword>
<dbReference type="AlphaFoldDB" id="A0A319E6V2"/>
<keyword evidence="8" id="KW-1185">Reference proteome</keyword>
<evidence type="ECO:0000256" key="1">
    <source>
        <dbReference type="ARBA" id="ARBA00012880"/>
    </source>
</evidence>
<reference evidence="7 8" key="1">
    <citation type="submission" date="2018-02" db="EMBL/GenBank/DDBJ databases">
        <title>The genomes of Aspergillus section Nigri reveals drivers in fungal speciation.</title>
        <authorList>
            <consortium name="DOE Joint Genome Institute"/>
            <person name="Vesth T.C."/>
            <person name="Nybo J."/>
            <person name="Theobald S."/>
            <person name="Brandl J."/>
            <person name="Frisvad J.C."/>
            <person name="Nielsen K.F."/>
            <person name="Lyhne E.K."/>
            <person name="Kogle M.E."/>
            <person name="Kuo A."/>
            <person name="Riley R."/>
            <person name="Clum A."/>
            <person name="Nolan M."/>
            <person name="Lipzen A."/>
            <person name="Salamov A."/>
            <person name="Henrissat B."/>
            <person name="Wiebenga A."/>
            <person name="De vries R.P."/>
            <person name="Grigoriev I.V."/>
            <person name="Mortensen U.H."/>
            <person name="Andersen M.R."/>
            <person name="Baker S.E."/>
        </authorList>
    </citation>
    <scope>NUCLEOTIDE SEQUENCE [LARGE SCALE GENOMIC DNA]</scope>
    <source>
        <strain evidence="7 8">CBS 707.79</strain>
    </source>
</reference>
<evidence type="ECO:0000256" key="4">
    <source>
        <dbReference type="ARBA" id="ARBA00022691"/>
    </source>
</evidence>
<dbReference type="Pfam" id="PF01596">
    <property type="entry name" value="Methyltransf_3"/>
    <property type="match status" value="1"/>
</dbReference>
<dbReference type="GO" id="GO:0032259">
    <property type="term" value="P:methylation"/>
    <property type="evidence" value="ECO:0007669"/>
    <property type="project" value="UniProtKB-KW"/>
</dbReference>
<name>A0A319E6V2_9EURO</name>
<keyword evidence="4" id="KW-0949">S-adenosyl-L-methionine</keyword>
<protein>
    <recommendedName>
        <fullName evidence="1">catechol O-methyltransferase</fullName>
        <ecNumber evidence="1">2.1.1.6</ecNumber>
    </recommendedName>
</protein>
<dbReference type="GO" id="GO:0006584">
    <property type="term" value="P:catecholamine metabolic process"/>
    <property type="evidence" value="ECO:0007669"/>
    <property type="project" value="UniProtKB-KW"/>
</dbReference>
<dbReference type="Proteomes" id="UP000247810">
    <property type="component" value="Unassembled WGS sequence"/>
</dbReference>
<dbReference type="InterPro" id="IPR002935">
    <property type="entry name" value="SAM_O-MeTrfase"/>
</dbReference>
<evidence type="ECO:0000256" key="5">
    <source>
        <dbReference type="ARBA" id="ARBA00022939"/>
    </source>
</evidence>
<dbReference type="OrthoDB" id="186626at2759"/>
<organism evidence="7 8">
    <name type="scientific">Aspergillus ellipticus CBS 707.79</name>
    <dbReference type="NCBI Taxonomy" id="1448320"/>
    <lineage>
        <taxon>Eukaryota</taxon>
        <taxon>Fungi</taxon>
        <taxon>Dikarya</taxon>
        <taxon>Ascomycota</taxon>
        <taxon>Pezizomycotina</taxon>
        <taxon>Eurotiomycetes</taxon>
        <taxon>Eurotiomycetidae</taxon>
        <taxon>Eurotiales</taxon>
        <taxon>Aspergillaceae</taxon>
        <taxon>Aspergillus</taxon>
        <taxon>Aspergillus subgen. Circumdati</taxon>
    </lineage>
</organism>
<evidence type="ECO:0000313" key="7">
    <source>
        <dbReference type="EMBL" id="PYH96458.1"/>
    </source>
</evidence>
<evidence type="ECO:0000256" key="3">
    <source>
        <dbReference type="ARBA" id="ARBA00022679"/>
    </source>
</evidence>
<dbReference type="Gene3D" id="3.40.50.150">
    <property type="entry name" value="Vaccinia Virus protein VP39"/>
    <property type="match status" value="1"/>
</dbReference>
<evidence type="ECO:0000256" key="2">
    <source>
        <dbReference type="ARBA" id="ARBA00022603"/>
    </source>
</evidence>
<dbReference type="GO" id="GO:0008171">
    <property type="term" value="F:O-methyltransferase activity"/>
    <property type="evidence" value="ECO:0007669"/>
    <property type="project" value="InterPro"/>
</dbReference>
<evidence type="ECO:0000256" key="6">
    <source>
        <dbReference type="ARBA" id="ARBA00023453"/>
    </source>
</evidence>
<keyword evidence="2 7" id="KW-0489">Methyltransferase</keyword>
<dbReference type="EC" id="2.1.1.6" evidence="1"/>